<protein>
    <recommendedName>
        <fullName evidence="4">Fimbrial assembly protein</fullName>
    </recommendedName>
</protein>
<dbReference type="RefSeq" id="WP_213097524.1">
    <property type="nucleotide sequence ID" value="NZ_JAGYPK010000001.1"/>
</dbReference>
<feature type="transmembrane region" description="Helical" evidence="1">
    <location>
        <begin position="18"/>
        <end position="38"/>
    </location>
</feature>
<organism evidence="2 3">
    <name type="scientific">Lederbergia citrea</name>
    <dbReference type="NCBI Taxonomy" id="2833581"/>
    <lineage>
        <taxon>Bacteria</taxon>
        <taxon>Bacillati</taxon>
        <taxon>Bacillota</taxon>
        <taxon>Bacilli</taxon>
        <taxon>Bacillales</taxon>
        <taxon>Bacillaceae</taxon>
        <taxon>Lederbergia</taxon>
    </lineage>
</organism>
<name>A0A942Z4M6_9BACI</name>
<evidence type="ECO:0008006" key="4">
    <source>
        <dbReference type="Google" id="ProtNLM"/>
    </source>
</evidence>
<comment type="caution">
    <text evidence="2">The sequence shown here is derived from an EMBL/GenBank/DDBJ whole genome shotgun (WGS) entry which is preliminary data.</text>
</comment>
<accession>A0A942Z4M6</accession>
<dbReference type="Proteomes" id="UP000676456">
    <property type="component" value="Unassembled WGS sequence"/>
</dbReference>
<reference evidence="2 3" key="1">
    <citation type="submission" date="2021-05" db="EMBL/GenBank/DDBJ databases">
        <title>Novel Bacillus species.</title>
        <authorList>
            <person name="Liu G."/>
        </authorList>
    </citation>
    <scope>NUCLEOTIDE SEQUENCE [LARGE SCALE GENOMIC DNA]</scope>
    <source>
        <strain evidence="2 3">FJAT-49682</strain>
    </source>
</reference>
<keyword evidence="1" id="KW-0812">Transmembrane</keyword>
<gene>
    <name evidence="2" type="ORF">KHA91_07395</name>
</gene>
<dbReference type="AlphaFoldDB" id="A0A942Z4M6"/>
<keyword evidence="3" id="KW-1185">Reference proteome</keyword>
<evidence type="ECO:0000313" key="2">
    <source>
        <dbReference type="EMBL" id="MBS4222582.1"/>
    </source>
</evidence>
<sequence>MLVDINLLQVKEKRQRPLLIVLLCIALLFVIFTVLLLINVQKEKKHNLALTNEIQEISLQVEEKEKMLDELQYGSSAASLESAVTWAKDEQLETVPILEQLIKLLPERGFLKEYTYETQNNIVMTVQFDTSRQAAYYLHELTNADWIIEASLQSIKVPEEAEEVVEATNKEVTPPILPRYEAIYNLSINKAKFQREEDEIQTGGDS</sequence>
<evidence type="ECO:0000313" key="3">
    <source>
        <dbReference type="Proteomes" id="UP000676456"/>
    </source>
</evidence>
<keyword evidence="1" id="KW-1133">Transmembrane helix</keyword>
<evidence type="ECO:0000256" key="1">
    <source>
        <dbReference type="SAM" id="Phobius"/>
    </source>
</evidence>
<keyword evidence="1" id="KW-0472">Membrane</keyword>
<dbReference type="EMBL" id="JAGYPN010000001">
    <property type="protein sequence ID" value="MBS4222582.1"/>
    <property type="molecule type" value="Genomic_DNA"/>
</dbReference>
<proteinExistence type="predicted"/>